<reference evidence="2" key="1">
    <citation type="submission" date="2022-01" db="EMBL/GenBank/DDBJ databases">
        <authorList>
            <person name="Wang Y."/>
        </authorList>
    </citation>
    <scope>NUCLEOTIDE SEQUENCE</scope>
    <source>
        <strain evidence="2">WB101</strain>
    </source>
</reference>
<gene>
    <name evidence="2" type="ORF">L6773_15630</name>
</gene>
<accession>A0ABS9KGP5</accession>
<keyword evidence="1" id="KW-1133">Transmembrane helix</keyword>
<name>A0ABS9KGP5_9BACT</name>
<keyword evidence="1" id="KW-0472">Membrane</keyword>
<reference evidence="2" key="2">
    <citation type="submission" date="2024-05" db="EMBL/GenBank/DDBJ databases">
        <title>Rhodohalobacter halophilus gen. nov., sp. nov., a moderately halophilic member of the family Balneolaceae.</title>
        <authorList>
            <person name="Xia J."/>
        </authorList>
    </citation>
    <scope>NUCLEOTIDE SEQUENCE</scope>
    <source>
        <strain evidence="2">WB101</strain>
    </source>
</reference>
<evidence type="ECO:0000313" key="3">
    <source>
        <dbReference type="Proteomes" id="UP001165366"/>
    </source>
</evidence>
<dbReference type="Proteomes" id="UP001165366">
    <property type="component" value="Unassembled WGS sequence"/>
</dbReference>
<feature type="transmembrane region" description="Helical" evidence="1">
    <location>
        <begin position="146"/>
        <end position="170"/>
    </location>
</feature>
<evidence type="ECO:0000256" key="1">
    <source>
        <dbReference type="SAM" id="Phobius"/>
    </source>
</evidence>
<feature type="transmembrane region" description="Helical" evidence="1">
    <location>
        <begin position="105"/>
        <end position="126"/>
    </location>
</feature>
<dbReference type="RefSeq" id="WP_237855365.1">
    <property type="nucleotide sequence ID" value="NZ_JAKLWS010000024.1"/>
</dbReference>
<evidence type="ECO:0000313" key="2">
    <source>
        <dbReference type="EMBL" id="MCG2590008.1"/>
    </source>
</evidence>
<organism evidence="2 3">
    <name type="scientific">Rhodohalobacter sulfatireducens</name>
    <dbReference type="NCBI Taxonomy" id="2911366"/>
    <lineage>
        <taxon>Bacteria</taxon>
        <taxon>Pseudomonadati</taxon>
        <taxon>Balneolota</taxon>
        <taxon>Balneolia</taxon>
        <taxon>Balneolales</taxon>
        <taxon>Balneolaceae</taxon>
        <taxon>Rhodohalobacter</taxon>
    </lineage>
</organism>
<keyword evidence="1" id="KW-0812">Transmembrane</keyword>
<keyword evidence="3" id="KW-1185">Reference proteome</keyword>
<proteinExistence type="predicted"/>
<protein>
    <submittedName>
        <fullName evidence="2">DoxX family protein</fullName>
    </submittedName>
</protein>
<dbReference type="EMBL" id="JAKLWS010000024">
    <property type="protein sequence ID" value="MCG2590008.1"/>
    <property type="molecule type" value="Genomic_DNA"/>
</dbReference>
<comment type="caution">
    <text evidence="2">The sequence shown here is derived from an EMBL/GenBank/DDBJ whole genome shotgun (WGS) entry which is preliminary data.</text>
</comment>
<feature type="transmembrane region" description="Helical" evidence="1">
    <location>
        <begin position="41"/>
        <end position="59"/>
    </location>
</feature>
<sequence length="182" mass="21297">MFERFLKKCRQIRSKDQLISFIEKLERVGKAFFAPVEIKSIFINVLIAIPRIAFGVILISDVWRRKIGMPVNETSGYVTQLMEIPGWPDWIDKNMILWIDIVEKIGQGSVFIFGFNTRLVAFAMIWTSLERWFNEFMIETLVLPLYILFISVCFYSLILGSGKIGIDYWISRKLDSKRNKNS</sequence>